<comment type="caution">
    <text evidence="3">The sequence shown here is derived from an EMBL/GenBank/DDBJ whole genome shotgun (WGS) entry which is preliminary data.</text>
</comment>
<keyword evidence="1" id="KW-0472">Membrane</keyword>
<reference evidence="3 4" key="1">
    <citation type="submission" date="2021-04" db="EMBL/GenBank/DDBJ databases">
        <authorList>
            <person name="Rodrigo-Torres L."/>
            <person name="Arahal R. D."/>
            <person name="Lucena T."/>
        </authorList>
    </citation>
    <scope>NUCLEOTIDE SEQUENCE [LARGE SCALE GENOMIC DNA]</scope>
    <source>
        <strain evidence="3 4">CECT 9623</strain>
    </source>
</reference>
<dbReference type="Pfam" id="PF25221">
    <property type="entry name" value="5TMH_Lnb"/>
    <property type="match status" value="1"/>
</dbReference>
<accession>A0ABM8UYM1</accession>
<evidence type="ECO:0000259" key="2">
    <source>
        <dbReference type="Pfam" id="PF25221"/>
    </source>
</evidence>
<gene>
    <name evidence="3" type="ORF">DYBT9623_05455</name>
</gene>
<evidence type="ECO:0000313" key="4">
    <source>
        <dbReference type="Proteomes" id="UP000679725"/>
    </source>
</evidence>
<protein>
    <recommendedName>
        <fullName evidence="2">Lnb-like transmembrane domain-containing protein</fullName>
    </recommendedName>
</protein>
<proteinExistence type="predicted"/>
<feature type="domain" description="Lnb-like transmembrane" evidence="2">
    <location>
        <begin position="106"/>
        <end position="235"/>
    </location>
</feature>
<name>A0ABM8UYM1_9BACT</name>
<feature type="transmembrane region" description="Helical" evidence="1">
    <location>
        <begin position="140"/>
        <end position="159"/>
    </location>
</feature>
<dbReference type="Proteomes" id="UP000679725">
    <property type="component" value="Unassembled WGS sequence"/>
</dbReference>
<dbReference type="InterPro" id="IPR057436">
    <property type="entry name" value="5TMH_Lnb"/>
</dbReference>
<feature type="transmembrane region" description="Helical" evidence="1">
    <location>
        <begin position="191"/>
        <end position="210"/>
    </location>
</feature>
<organism evidence="3 4">
    <name type="scientific">Dyadobacter linearis</name>
    <dbReference type="NCBI Taxonomy" id="2823330"/>
    <lineage>
        <taxon>Bacteria</taxon>
        <taxon>Pseudomonadati</taxon>
        <taxon>Bacteroidota</taxon>
        <taxon>Cytophagia</taxon>
        <taxon>Cytophagales</taxon>
        <taxon>Spirosomataceae</taxon>
        <taxon>Dyadobacter</taxon>
    </lineage>
</organism>
<sequence length="249" mass="28287">MIATVCGDSLIIPSRSNMTGKSYRDWMNEYLTEKPWYQLGMNLALGSPSDKQTDGWQAMYLPDQLAGQLRHATIRQSDGSMIPLLQSEQTLFMPQEKVKQPLAFIARPNVVFTLFGIIVTVFSIGRFVSGRKVDRWLDHILFGASGLIGWFLIVLWHIRDDGVTAWNPTLLYLMPLHIPLVFWATRRNAGAFRALYFAVAALLILGGMVLSNIPGWFDVTCPVMLLVRCLINYSLYSSPSHQWTRMYSH</sequence>
<keyword evidence="1" id="KW-0812">Transmembrane</keyword>
<evidence type="ECO:0000256" key="1">
    <source>
        <dbReference type="SAM" id="Phobius"/>
    </source>
</evidence>
<dbReference type="EMBL" id="CAJRAU010000014">
    <property type="protein sequence ID" value="CAG5074767.1"/>
    <property type="molecule type" value="Genomic_DNA"/>
</dbReference>
<feature type="transmembrane region" description="Helical" evidence="1">
    <location>
        <begin position="165"/>
        <end position="184"/>
    </location>
</feature>
<evidence type="ECO:0000313" key="3">
    <source>
        <dbReference type="EMBL" id="CAG5074767.1"/>
    </source>
</evidence>
<keyword evidence="4" id="KW-1185">Reference proteome</keyword>
<keyword evidence="1" id="KW-1133">Transmembrane helix</keyword>
<feature type="transmembrane region" description="Helical" evidence="1">
    <location>
        <begin position="110"/>
        <end position="128"/>
    </location>
</feature>